<accession>A0A1G2MD78</accession>
<dbReference type="PANTHER" id="PTHR45947">
    <property type="entry name" value="SULFOQUINOVOSYL TRANSFERASE SQD2"/>
    <property type="match status" value="1"/>
</dbReference>
<dbReference type="EMBL" id="MHRJ01000055">
    <property type="protein sequence ID" value="OHA20982.1"/>
    <property type="molecule type" value="Genomic_DNA"/>
</dbReference>
<evidence type="ECO:0000259" key="2">
    <source>
        <dbReference type="Pfam" id="PF13439"/>
    </source>
</evidence>
<evidence type="ECO:0000313" key="3">
    <source>
        <dbReference type="EMBL" id="OHA20982.1"/>
    </source>
</evidence>
<dbReference type="SUPFAM" id="SSF53756">
    <property type="entry name" value="UDP-Glycosyltransferase/glycogen phosphorylase"/>
    <property type="match status" value="1"/>
</dbReference>
<proteinExistence type="predicted"/>
<dbReference type="Gene3D" id="3.40.50.2000">
    <property type="entry name" value="Glycogen Phosphorylase B"/>
    <property type="match status" value="2"/>
</dbReference>
<dbReference type="AlphaFoldDB" id="A0A1G2MD78"/>
<dbReference type="Proteomes" id="UP000176493">
    <property type="component" value="Unassembled WGS sequence"/>
</dbReference>
<reference evidence="3 4" key="1">
    <citation type="journal article" date="2016" name="Nat. Commun.">
        <title>Thousands of microbial genomes shed light on interconnected biogeochemical processes in an aquifer system.</title>
        <authorList>
            <person name="Anantharaman K."/>
            <person name="Brown C.T."/>
            <person name="Hug L.A."/>
            <person name="Sharon I."/>
            <person name="Castelle C.J."/>
            <person name="Probst A.J."/>
            <person name="Thomas B.C."/>
            <person name="Singh A."/>
            <person name="Wilkins M.J."/>
            <person name="Karaoz U."/>
            <person name="Brodie E.L."/>
            <person name="Williams K.H."/>
            <person name="Hubbard S.S."/>
            <person name="Banfield J.F."/>
        </authorList>
    </citation>
    <scope>NUCLEOTIDE SEQUENCE [LARGE SCALE GENOMIC DNA]</scope>
</reference>
<evidence type="ECO:0008006" key="5">
    <source>
        <dbReference type="Google" id="ProtNLM"/>
    </source>
</evidence>
<feature type="domain" description="Glycosyltransferase subfamily 4-like N-terminal" evidence="2">
    <location>
        <begin position="19"/>
        <end position="184"/>
    </location>
</feature>
<dbReference type="InterPro" id="IPR050194">
    <property type="entry name" value="Glycosyltransferase_grp1"/>
</dbReference>
<comment type="caution">
    <text evidence="3">The sequence shown here is derived from an EMBL/GenBank/DDBJ whole genome shotgun (WGS) entry which is preliminary data.</text>
</comment>
<dbReference type="Pfam" id="PF00534">
    <property type="entry name" value="Glycos_transf_1"/>
    <property type="match status" value="1"/>
</dbReference>
<organism evidence="3 4">
    <name type="scientific">Candidatus Taylorbacteria bacterium RIFCSPHIGHO2_02_49_25</name>
    <dbReference type="NCBI Taxonomy" id="1802305"/>
    <lineage>
        <taxon>Bacteria</taxon>
        <taxon>Candidatus Tayloriibacteriota</taxon>
    </lineage>
</organism>
<dbReference type="CDD" id="cd03801">
    <property type="entry name" value="GT4_PimA-like"/>
    <property type="match status" value="1"/>
</dbReference>
<dbReference type="InterPro" id="IPR001296">
    <property type="entry name" value="Glyco_trans_1"/>
</dbReference>
<feature type="domain" description="Glycosyl transferase family 1" evidence="1">
    <location>
        <begin position="219"/>
        <end position="369"/>
    </location>
</feature>
<dbReference type="Pfam" id="PF13439">
    <property type="entry name" value="Glyco_transf_4"/>
    <property type="match status" value="1"/>
</dbReference>
<name>A0A1G2MD78_9BACT</name>
<dbReference type="GO" id="GO:0016757">
    <property type="term" value="F:glycosyltransferase activity"/>
    <property type="evidence" value="ECO:0007669"/>
    <property type="project" value="InterPro"/>
</dbReference>
<sequence>MKIILITSKLKFEDTGAPIGGSVVDLHLKAKGLVELGHKVTVVTAFSNENRIPCAVPYAVFERNIKGRGLLGIQLGVHTILKEFSKDADVFYMDGHMFLYGAGAYRLLGGKVPAVGFFNVRLNAWADASGNAARPSILKRVKKSMRYVIEHFIGVPIANHLDAFIFNTPQVQRMYHNFGIGKDKPNAVIEDFIETRGIIERFGVTASSVEKHQKTALRISLLATGRMLPEKGFDILIRALSNVRNRQNYRLILSGGGEEKERLEKLTKELGLSETIFFSGWVEKEKLYQFFKEAHVFIFPKWWIEYGSAVLTEAFAFGLPSIIPGGGALEWLAKSSALTFHNDNVDELARQIEKLGESRELRVTLAREALARAGELDAGTLAKRLEHTLTSAI</sequence>
<protein>
    <recommendedName>
        <fullName evidence="5">Glycosyl transferase family 1 domain-containing protein</fullName>
    </recommendedName>
</protein>
<dbReference type="PANTHER" id="PTHR45947:SF3">
    <property type="entry name" value="SULFOQUINOVOSYL TRANSFERASE SQD2"/>
    <property type="match status" value="1"/>
</dbReference>
<evidence type="ECO:0000259" key="1">
    <source>
        <dbReference type="Pfam" id="PF00534"/>
    </source>
</evidence>
<gene>
    <name evidence="3" type="ORF">A2W52_01110</name>
</gene>
<dbReference type="InterPro" id="IPR028098">
    <property type="entry name" value="Glyco_trans_4-like_N"/>
</dbReference>
<evidence type="ECO:0000313" key="4">
    <source>
        <dbReference type="Proteomes" id="UP000176493"/>
    </source>
</evidence>